<evidence type="ECO:0000259" key="4">
    <source>
        <dbReference type="SMART" id="SM00128"/>
    </source>
</evidence>
<dbReference type="SMART" id="SM00128">
    <property type="entry name" value="IPPc"/>
    <property type="match status" value="1"/>
</dbReference>
<dbReference type="PANTHER" id="PTHR12997">
    <property type="entry name" value="TYPE I INOSITOL-1,4,5-TRISPHOSPHATE 5-PHOSPHATASE"/>
    <property type="match status" value="1"/>
</dbReference>
<evidence type="ECO:0000256" key="3">
    <source>
        <dbReference type="ARBA" id="ARBA00023599"/>
    </source>
</evidence>
<keyword evidence="2" id="KW-0378">Hydrolase</keyword>
<feature type="domain" description="Inositol polyphosphate-related phosphatase" evidence="4">
    <location>
        <begin position="4"/>
        <end position="391"/>
    </location>
</feature>
<accession>A0ABD2MV25</accession>
<dbReference type="EC" id="3.1.3.56" evidence="1"/>
<dbReference type="Pfam" id="PF22669">
    <property type="entry name" value="Exo_endo_phos2"/>
    <property type="match status" value="1"/>
</dbReference>
<dbReference type="AlphaFoldDB" id="A0ABD2MV25"/>
<organism evidence="5 6">
    <name type="scientific">Cryptolaemus montrouzieri</name>
    <dbReference type="NCBI Taxonomy" id="559131"/>
    <lineage>
        <taxon>Eukaryota</taxon>
        <taxon>Metazoa</taxon>
        <taxon>Ecdysozoa</taxon>
        <taxon>Arthropoda</taxon>
        <taxon>Hexapoda</taxon>
        <taxon>Insecta</taxon>
        <taxon>Pterygota</taxon>
        <taxon>Neoptera</taxon>
        <taxon>Endopterygota</taxon>
        <taxon>Coleoptera</taxon>
        <taxon>Polyphaga</taxon>
        <taxon>Cucujiformia</taxon>
        <taxon>Coccinelloidea</taxon>
        <taxon>Coccinellidae</taxon>
        <taxon>Scymninae</taxon>
        <taxon>Scymnini</taxon>
        <taxon>Cryptolaemus</taxon>
    </lineage>
</organism>
<dbReference type="InterPro" id="IPR039737">
    <property type="entry name" value="INPP5A"/>
</dbReference>
<evidence type="ECO:0000256" key="1">
    <source>
        <dbReference type="ARBA" id="ARBA00012997"/>
    </source>
</evidence>
<keyword evidence="6" id="KW-1185">Reference proteome</keyword>
<protein>
    <recommendedName>
        <fullName evidence="1">inositol-polyphosphate 5-phosphatase</fullName>
        <ecNumber evidence="1">3.1.3.56</ecNumber>
    </recommendedName>
</protein>
<dbReference type="EMBL" id="JABFTP020000021">
    <property type="protein sequence ID" value="KAL3270293.1"/>
    <property type="molecule type" value="Genomic_DNA"/>
</dbReference>
<sequence length="598" mass="68942">MSSNTIPILLVTANVGSIFEAPNDMLKIWCEEFLSIVKRLDCKFIGLHCQEVGGKNYEKSMKHVENFVKILMTSNELRLFDKVQVFLDEDYSSVEHFTALGNLYFIHDSIEDILIWDFKNNIFLPVRGKEIHSGNIESVPTKEKAKFPQDFFPECKWSRKGFLRTRWSVNGTIFDLVNIHLFHDASNFVAMETSPSIYSKNRKRALEHTLQRFHDGKIPYFLFGDFNFRTDTNSVVKKITEGLNTNRVQSNKNNDHTKIHYTNNEDELVLCIGKKEFSHSDLSSCKPSCVDLNPKWLKPYDKEVEQFQDFVTEYPMNFPPSYPFEEDINKPSTYMPTRCPSWCDRILISHTAKELICEDNTLEYHLMGMDTCMGDHKPVYLNAALKGNAGTVLCCDHVHFECLPTPCQCCSPIASVKINITDMSDQKSSFGNYQYFKEVDSTLLHKPITKEMLMHEPYTPESAESHSPMAEKVDSRKSIKLTPVSPKLLKSKLEHILESETKSEPKIIERSRSENAQKDTSMCDFFDDKTQSIPISLLPETNTLQRCQPKDRLNRSQDDSTVDISEDHIEVCDNKDKCKKSKLRFPGFHKRKKCCSIS</sequence>
<dbReference type="GO" id="GO:0004445">
    <property type="term" value="F:inositol-polyphosphate 5-phosphatase activity"/>
    <property type="evidence" value="ECO:0007669"/>
    <property type="project" value="UniProtKB-EC"/>
</dbReference>
<dbReference type="PANTHER" id="PTHR12997:SF2">
    <property type="entry name" value="INOSITOL POLYPHOSPHATE-5-PHOSPHATASE A"/>
    <property type="match status" value="1"/>
</dbReference>
<proteinExistence type="inferred from homology"/>
<gene>
    <name evidence="5" type="ORF">HHI36_009344</name>
</gene>
<comment type="caution">
    <text evidence="5">The sequence shown here is derived from an EMBL/GenBank/DDBJ whole genome shotgun (WGS) entry which is preliminary data.</text>
</comment>
<comment type="similarity">
    <text evidence="3">Belongs to the inositol 1,4,5-trisphosphate 5-phosphatase type I family.</text>
</comment>
<dbReference type="InterPro" id="IPR000300">
    <property type="entry name" value="IPPc"/>
</dbReference>
<dbReference type="Proteomes" id="UP001516400">
    <property type="component" value="Unassembled WGS sequence"/>
</dbReference>
<evidence type="ECO:0000313" key="6">
    <source>
        <dbReference type="Proteomes" id="UP001516400"/>
    </source>
</evidence>
<dbReference type="Gene3D" id="3.60.10.10">
    <property type="entry name" value="Endonuclease/exonuclease/phosphatase"/>
    <property type="match status" value="1"/>
</dbReference>
<dbReference type="SUPFAM" id="SSF56219">
    <property type="entry name" value="DNase I-like"/>
    <property type="match status" value="1"/>
</dbReference>
<evidence type="ECO:0000256" key="2">
    <source>
        <dbReference type="ARBA" id="ARBA00022801"/>
    </source>
</evidence>
<dbReference type="InterPro" id="IPR036691">
    <property type="entry name" value="Endo/exonu/phosph_ase_sf"/>
</dbReference>
<name>A0ABD2MV25_9CUCU</name>
<evidence type="ECO:0000313" key="5">
    <source>
        <dbReference type="EMBL" id="KAL3270293.1"/>
    </source>
</evidence>
<reference evidence="5 6" key="1">
    <citation type="journal article" date="2021" name="BMC Biol.">
        <title>Horizontally acquired antibacterial genes associated with adaptive radiation of ladybird beetles.</title>
        <authorList>
            <person name="Li H.S."/>
            <person name="Tang X.F."/>
            <person name="Huang Y.H."/>
            <person name="Xu Z.Y."/>
            <person name="Chen M.L."/>
            <person name="Du X.Y."/>
            <person name="Qiu B.Y."/>
            <person name="Chen P.T."/>
            <person name="Zhang W."/>
            <person name="Slipinski A."/>
            <person name="Escalona H.E."/>
            <person name="Waterhouse R.M."/>
            <person name="Zwick A."/>
            <person name="Pang H."/>
        </authorList>
    </citation>
    <scope>NUCLEOTIDE SEQUENCE [LARGE SCALE GENOMIC DNA]</scope>
    <source>
        <strain evidence="5">SYSU2018</strain>
    </source>
</reference>